<sequence length="258" mass="28293">MSQPRIYPKVATDMFFTQWVWAFNFLSVVFIIQIVRTVYALFNGSEQSSYFDVAFVGANIFMLVIGIISAIAFLPHFVSNGVTRKDYFKGTLIGTIGVALAIPVVSAIVSSLLEIILKLMNLLPSIAPYSGNNGADEDNLVAELVISVIFTPYVDLGSNWLVSILIFALNIFTYYVAGWLIGAAFSRLGLLGIVSILLAFILVYVEDLLLSISLGLPVPSFVETLDVPVILSIIGVLVALGIVCWIIRLLTKRMIVKY</sequence>
<organism evidence="2 3">
    <name type="scientific">Metabacillus niabensis</name>
    <dbReference type="NCBI Taxonomy" id="324854"/>
    <lineage>
        <taxon>Bacteria</taxon>
        <taxon>Bacillati</taxon>
        <taxon>Bacillota</taxon>
        <taxon>Bacilli</taxon>
        <taxon>Bacillales</taxon>
        <taxon>Bacillaceae</taxon>
        <taxon>Metabacillus</taxon>
    </lineage>
</organism>
<keyword evidence="3" id="KW-1185">Reference proteome</keyword>
<keyword evidence="1" id="KW-0472">Membrane</keyword>
<feature type="transmembrane region" description="Helical" evidence="1">
    <location>
        <begin position="54"/>
        <end position="78"/>
    </location>
</feature>
<feature type="transmembrane region" description="Helical" evidence="1">
    <location>
        <begin position="160"/>
        <end position="181"/>
    </location>
</feature>
<reference evidence="2 3" key="1">
    <citation type="submission" date="2023-07" db="EMBL/GenBank/DDBJ databases">
        <title>Genomic Encyclopedia of Type Strains, Phase IV (KMG-IV): sequencing the most valuable type-strain genomes for metagenomic binning, comparative biology and taxonomic classification.</title>
        <authorList>
            <person name="Goeker M."/>
        </authorList>
    </citation>
    <scope>NUCLEOTIDE SEQUENCE [LARGE SCALE GENOMIC DNA]</scope>
    <source>
        <strain evidence="2 3">DSM 17723</strain>
    </source>
</reference>
<protein>
    <recommendedName>
        <fullName evidence="4">ABC transporter permease</fullName>
    </recommendedName>
</protein>
<evidence type="ECO:0000256" key="1">
    <source>
        <dbReference type="SAM" id="Phobius"/>
    </source>
</evidence>
<accession>A0ABT9Z6E1</accession>
<proteinExistence type="predicted"/>
<dbReference type="Proteomes" id="UP001232245">
    <property type="component" value="Unassembled WGS sequence"/>
</dbReference>
<feature type="transmembrane region" description="Helical" evidence="1">
    <location>
        <begin position="188"/>
        <end position="205"/>
    </location>
</feature>
<feature type="transmembrane region" description="Helical" evidence="1">
    <location>
        <begin position="21"/>
        <end position="42"/>
    </location>
</feature>
<feature type="transmembrane region" description="Helical" evidence="1">
    <location>
        <begin position="90"/>
        <end position="113"/>
    </location>
</feature>
<keyword evidence="1" id="KW-1133">Transmembrane helix</keyword>
<evidence type="ECO:0008006" key="4">
    <source>
        <dbReference type="Google" id="ProtNLM"/>
    </source>
</evidence>
<dbReference type="EMBL" id="JAUSTZ010000011">
    <property type="protein sequence ID" value="MDQ0227814.1"/>
    <property type="molecule type" value="Genomic_DNA"/>
</dbReference>
<evidence type="ECO:0000313" key="3">
    <source>
        <dbReference type="Proteomes" id="UP001232245"/>
    </source>
</evidence>
<comment type="caution">
    <text evidence="2">The sequence shown here is derived from an EMBL/GenBank/DDBJ whole genome shotgun (WGS) entry which is preliminary data.</text>
</comment>
<name>A0ABT9Z6E1_9BACI</name>
<evidence type="ECO:0000313" key="2">
    <source>
        <dbReference type="EMBL" id="MDQ0227814.1"/>
    </source>
</evidence>
<feature type="transmembrane region" description="Helical" evidence="1">
    <location>
        <begin position="225"/>
        <end position="250"/>
    </location>
</feature>
<gene>
    <name evidence="2" type="ORF">J2S02_004161</name>
</gene>
<keyword evidence="1" id="KW-0812">Transmembrane</keyword>
<dbReference type="RefSeq" id="WP_174879819.1">
    <property type="nucleotide sequence ID" value="NZ_CADEPK010000070.1"/>
</dbReference>